<name>A0ABU6NB02_9BACI</name>
<proteinExistence type="predicted"/>
<dbReference type="EMBL" id="JARMQG010000152">
    <property type="protein sequence ID" value="MED3563213.1"/>
    <property type="molecule type" value="Genomic_DNA"/>
</dbReference>
<evidence type="ECO:0000256" key="2">
    <source>
        <dbReference type="SAM" id="Phobius"/>
    </source>
</evidence>
<organism evidence="3 4">
    <name type="scientific">Bacillus xiapuensis</name>
    <dbReference type="NCBI Taxonomy" id="2014075"/>
    <lineage>
        <taxon>Bacteria</taxon>
        <taxon>Bacillati</taxon>
        <taxon>Bacillota</taxon>
        <taxon>Bacilli</taxon>
        <taxon>Bacillales</taxon>
        <taxon>Bacillaceae</taxon>
        <taxon>Bacillus</taxon>
    </lineage>
</organism>
<evidence type="ECO:0000313" key="4">
    <source>
        <dbReference type="Proteomes" id="UP001330749"/>
    </source>
</evidence>
<feature type="transmembrane region" description="Helical" evidence="2">
    <location>
        <begin position="43"/>
        <end position="62"/>
    </location>
</feature>
<comment type="caution">
    <text evidence="3">The sequence shown here is derived from an EMBL/GenBank/DDBJ whole genome shotgun (WGS) entry which is preliminary data.</text>
</comment>
<feature type="non-terminal residue" evidence="3">
    <location>
        <position position="122"/>
    </location>
</feature>
<evidence type="ECO:0000313" key="3">
    <source>
        <dbReference type="EMBL" id="MED3563213.1"/>
    </source>
</evidence>
<protein>
    <submittedName>
        <fullName evidence="3">Uncharacterized protein</fullName>
    </submittedName>
</protein>
<keyword evidence="2" id="KW-0812">Transmembrane</keyword>
<dbReference type="Proteomes" id="UP001330749">
    <property type="component" value="Unassembled WGS sequence"/>
</dbReference>
<accession>A0ABU6NB02</accession>
<gene>
    <name evidence="3" type="ORF">P4447_12285</name>
</gene>
<feature type="region of interest" description="Disordered" evidence="1">
    <location>
        <begin position="95"/>
        <end position="122"/>
    </location>
</feature>
<reference evidence="3 4" key="1">
    <citation type="submission" date="2023-03" db="EMBL/GenBank/DDBJ databases">
        <title>Bacillus Genome Sequencing.</title>
        <authorList>
            <person name="Dunlap C."/>
        </authorList>
    </citation>
    <scope>NUCLEOTIDE SEQUENCE [LARGE SCALE GENOMIC DNA]</scope>
    <source>
        <strain evidence="3 4">B-14544</strain>
    </source>
</reference>
<evidence type="ECO:0000256" key="1">
    <source>
        <dbReference type="SAM" id="MobiDB-lite"/>
    </source>
</evidence>
<keyword evidence="2" id="KW-1133">Transmembrane helix</keyword>
<keyword evidence="4" id="KW-1185">Reference proteome</keyword>
<keyword evidence="2" id="KW-0472">Membrane</keyword>
<sequence>MKKSEWSDKQLEDLLRQMPKIKDHRDPRDIYQNLSLKKQKRPVWVIPVIASAAALLLIVILIPKLLVGNRFSLTQPDEKSERKMVLISEMRDKAIDMKKRQSSSKSMDSTGAEKFGLMREMN</sequence>